<sequence>MILFYLLFMLNLNLKNLFWICLKKMANLNLSIFILFIISICCLVGSLIEQDQSLLYYQDNYPISNLPFSFLTWKLIYYLGLDHIFQTLWFIVILVVFMLTLLSCTFFTQLPSLRNARRWKFIHSKEIDCSSGSFISPNLLNDNSLIIMIYSLIYTEFFVFGQGTSIYAYRGLYGRISPIFVHFSIVAILLGSMFSFLSNFLAQEIIPNGELFHIRNIVHSGLFNSFPASLFGRIDDFNIDYNPDGSIKQFFSKLSLLSGQNEVLLVKTISVNKPLKYRHLTFYQTDWELNGLKIRLSDDYILQKKIIKTSINNKKCWLCNIIMDDYKQVFLAIFDLSSPIILFSPEGLLIGKILIDQPFYLNNLFFVVDDVLTSTGLQIKMDSGIVTVYLGFFTLMLSTVLSYLSYSQIWFYISSGLFKFSASTNRAVLSFEENLFNINSLYNYLIVYSSSNNNFVTCLVLK</sequence>
<dbReference type="Pfam" id="PF05140">
    <property type="entry name" value="ResB"/>
    <property type="match status" value="1"/>
</dbReference>
<proteinExistence type="inferred from homology"/>
<feature type="transmembrane region" description="Helical" evidence="7">
    <location>
        <begin position="87"/>
        <end position="110"/>
    </location>
</feature>
<geneLocation type="chloroplast" evidence="9"/>
<dbReference type="EMBL" id="MH898941">
    <property type="protein sequence ID" value="QFR99819.1"/>
    <property type="molecule type" value="Genomic_DNA"/>
</dbReference>
<name>A0A7L4WP28_9FLOR</name>
<feature type="transmembrane region" description="Helical" evidence="7">
    <location>
        <begin position="179"/>
        <end position="202"/>
    </location>
</feature>
<comment type="subunit">
    <text evidence="6">May interact with CcsA.</text>
</comment>
<feature type="transmembrane region" description="Helical" evidence="7">
    <location>
        <begin position="60"/>
        <end position="81"/>
    </location>
</feature>
<keyword evidence="6" id="KW-0793">Thylakoid</keyword>
<evidence type="ECO:0000259" key="8">
    <source>
        <dbReference type="Pfam" id="PF05140"/>
    </source>
</evidence>
<evidence type="ECO:0000256" key="3">
    <source>
        <dbReference type="ARBA" id="ARBA00022748"/>
    </source>
</evidence>
<feature type="domain" description="ResB-like" evidence="8">
    <location>
        <begin position="29"/>
        <end position="301"/>
    </location>
</feature>
<dbReference type="PANTHER" id="PTHR31566">
    <property type="entry name" value="CYTOCHROME C BIOGENESIS PROTEIN CCS1, CHLOROPLASTIC"/>
    <property type="match status" value="1"/>
</dbReference>
<keyword evidence="5 6" id="KW-0472">Membrane</keyword>
<dbReference type="PANTHER" id="PTHR31566:SF0">
    <property type="entry name" value="CYTOCHROME C BIOGENESIS PROTEIN CCS1, CHLOROPLASTIC"/>
    <property type="match status" value="1"/>
</dbReference>
<dbReference type="GO" id="GO:0009535">
    <property type="term" value="C:chloroplast thylakoid membrane"/>
    <property type="evidence" value="ECO:0007669"/>
    <property type="project" value="UniProtKB-SubCell"/>
</dbReference>
<comment type="subcellular location">
    <subcellularLocation>
        <location evidence="1">Membrane</location>
        <topology evidence="1">Multi-pass membrane protein</topology>
    </subcellularLocation>
    <subcellularLocation>
        <location evidence="6">Plastid</location>
        <location evidence="6">Chloroplast thylakoid membrane</location>
        <topology evidence="6">Multi-pass membrane protein</topology>
    </subcellularLocation>
</comment>
<dbReference type="HAMAP" id="MF_01392">
    <property type="entry name" value="CytC_Ccs1"/>
    <property type="match status" value="1"/>
</dbReference>
<keyword evidence="9" id="KW-0934">Plastid</keyword>
<feature type="transmembrane region" description="Helical" evidence="7">
    <location>
        <begin position="30"/>
        <end position="48"/>
    </location>
</feature>
<feature type="transmembrane region" description="Helical" evidence="7">
    <location>
        <begin position="145"/>
        <end position="167"/>
    </location>
</feature>
<dbReference type="InterPro" id="IPR007816">
    <property type="entry name" value="ResB-like_domain"/>
</dbReference>
<evidence type="ECO:0000256" key="6">
    <source>
        <dbReference type="HAMAP-Rule" id="MF_01392"/>
    </source>
</evidence>
<evidence type="ECO:0000256" key="4">
    <source>
        <dbReference type="ARBA" id="ARBA00022989"/>
    </source>
</evidence>
<dbReference type="InterPro" id="IPR023494">
    <property type="entry name" value="Cyt_c_bgen_Ccs1/CcsB/ResB"/>
</dbReference>
<keyword evidence="3 6" id="KW-0201">Cytochrome c-type biogenesis</keyword>
<gene>
    <name evidence="9" type="primary">ccs1B</name>
    <name evidence="6" type="synonym">ccs1</name>
</gene>
<reference evidence="9" key="1">
    <citation type="submission" date="2018-09" db="EMBL/GenBank/DDBJ databases">
        <title>Genomics and Phylogenetic analysis of three type specimens of Osmundea (Rhodomelaceae, Rhodophyta).</title>
        <authorList>
            <person name="Hughey J.R."/>
            <person name="Miller K.A."/>
        </authorList>
    </citation>
    <scope>NUCLEOTIDE SEQUENCE</scope>
</reference>
<evidence type="ECO:0000256" key="2">
    <source>
        <dbReference type="ARBA" id="ARBA00022692"/>
    </source>
</evidence>
<dbReference type="GO" id="GO:0017004">
    <property type="term" value="P:cytochrome complex assembly"/>
    <property type="evidence" value="ECO:0007669"/>
    <property type="project" value="UniProtKB-UniRule"/>
</dbReference>
<evidence type="ECO:0000313" key="9">
    <source>
        <dbReference type="EMBL" id="QFR99819.1"/>
    </source>
</evidence>
<evidence type="ECO:0000256" key="5">
    <source>
        <dbReference type="ARBA" id="ARBA00023136"/>
    </source>
</evidence>
<dbReference type="AlphaFoldDB" id="A0A7L4WP28"/>
<dbReference type="RefSeq" id="YP_009944525.1">
    <property type="nucleotide sequence ID" value="NC_051457.1"/>
</dbReference>
<dbReference type="GeneID" id="60234858"/>
<keyword evidence="2 6" id="KW-0812">Transmembrane</keyword>
<protein>
    <recommendedName>
        <fullName evidence="6">Cytochrome c biogenesis protein Ccs1</fullName>
    </recommendedName>
</protein>
<comment type="function">
    <text evidence="6">Required during biogenesis of c-type cytochromes (cytochrome c6 and cytochrome f) at the step of heme attachment.</text>
</comment>
<organism evidence="9">
    <name type="scientific">Osmundea sinicola</name>
    <dbReference type="NCBI Taxonomy" id="290685"/>
    <lineage>
        <taxon>Eukaryota</taxon>
        <taxon>Rhodophyta</taxon>
        <taxon>Florideophyceae</taxon>
        <taxon>Rhodymeniophycidae</taxon>
        <taxon>Ceramiales</taxon>
        <taxon>Rhodomelaceae</taxon>
        <taxon>Laurencieae</taxon>
        <taxon>Osmundea</taxon>
    </lineage>
</organism>
<keyword evidence="9" id="KW-0150">Chloroplast</keyword>
<feature type="transmembrane region" description="Helical" evidence="7">
    <location>
        <begin position="388"/>
        <end position="413"/>
    </location>
</feature>
<keyword evidence="4 6" id="KW-1133">Transmembrane helix</keyword>
<evidence type="ECO:0000256" key="1">
    <source>
        <dbReference type="ARBA" id="ARBA00004141"/>
    </source>
</evidence>
<evidence type="ECO:0000256" key="7">
    <source>
        <dbReference type="SAM" id="Phobius"/>
    </source>
</evidence>
<accession>A0A7L4WP28</accession>
<comment type="similarity">
    <text evidence="6">Belongs to the Ccs1/CcsB family.</text>
</comment>